<reference evidence="1 2" key="1">
    <citation type="journal article" date="2014" name="PLoS Genet.">
        <title>Phylogenetically driven sequencing of extremely halophilic archaea reveals strategies for static and dynamic osmo-response.</title>
        <authorList>
            <person name="Becker E.A."/>
            <person name="Seitzer P.M."/>
            <person name="Tritt A."/>
            <person name="Larsen D."/>
            <person name="Krusor M."/>
            <person name="Yao A.I."/>
            <person name="Wu D."/>
            <person name="Madern D."/>
            <person name="Eisen J.A."/>
            <person name="Darling A.E."/>
            <person name="Facciotti M.T."/>
        </authorList>
    </citation>
    <scope>NUCLEOTIDE SEQUENCE [LARGE SCALE GENOMIC DNA]</scope>
    <source>
        <strain evidence="1 2">GA33</strain>
    </source>
</reference>
<evidence type="ECO:0000313" key="2">
    <source>
        <dbReference type="Proteomes" id="UP000011599"/>
    </source>
</evidence>
<evidence type="ECO:0000313" key="1">
    <source>
        <dbReference type="EMBL" id="ELY42782.1"/>
    </source>
</evidence>
<dbReference type="OrthoDB" id="195777at2157"/>
<comment type="caution">
    <text evidence="1">The sequence shown here is derived from an EMBL/GenBank/DDBJ whole genome shotgun (WGS) entry which is preliminary data.</text>
</comment>
<gene>
    <name evidence="1" type="ORF">C496_05587</name>
</gene>
<proteinExistence type="predicted"/>
<dbReference type="AlphaFoldDB" id="L9W0D4"/>
<dbReference type="eggNOG" id="ENOG502N5QX">
    <property type="taxonomic scope" value="Archaea"/>
</dbReference>
<sequence>MRRWTTVTVELPRERGSDSVLVDAISYGQPAIDRPVSKSNERRTVVEAGRRWMSDILPMEYGASDEPSDEPLDTLTLRNELRDRLGAVAISSEHGNLVVRVGQQSPTDPVEMVFDPTPVIDSVPDGVDRFLTLEFDPDDGTVGRLYERDGPTASLLETYHGRPRHHATDVVADVYRDHEFRGGTRSHIDTTIRRSDVALLVRTGDKGVRLHAAQDCWEEHTSNIHRNPTTGETKNIVREPFDATERALLLEAIEDSTELTVLRGRALKALAGHVLNPYLTADGSERSDETVERAIAAQDGPTTGSFDLGVDPEQAETVLEIIATWLEADTQDDRDDD</sequence>
<keyword evidence="2" id="KW-1185">Reference proteome</keyword>
<dbReference type="PATRIC" id="fig|1114856.3.peg.1162"/>
<dbReference type="EMBL" id="AOHW01000022">
    <property type="protein sequence ID" value="ELY42782.1"/>
    <property type="molecule type" value="Genomic_DNA"/>
</dbReference>
<protein>
    <submittedName>
        <fullName evidence="1">Uncharacterized protein</fullName>
    </submittedName>
</protein>
<name>L9W0D4_9EURY</name>
<accession>L9W0D4</accession>
<dbReference type="Proteomes" id="UP000011599">
    <property type="component" value="Unassembled WGS sequence"/>
</dbReference>
<organism evidence="1 2">
    <name type="scientific">Natronorubrum tibetense GA33</name>
    <dbReference type="NCBI Taxonomy" id="1114856"/>
    <lineage>
        <taxon>Archaea</taxon>
        <taxon>Methanobacteriati</taxon>
        <taxon>Methanobacteriota</taxon>
        <taxon>Stenosarchaea group</taxon>
        <taxon>Halobacteria</taxon>
        <taxon>Halobacteriales</taxon>
        <taxon>Natrialbaceae</taxon>
        <taxon>Natronorubrum</taxon>
    </lineage>
</organism>
<dbReference type="STRING" id="1114856.GCA_000383975_01169"/>